<proteinExistence type="predicted"/>
<organism evidence="2 3">
    <name type="scientific">Sinobaca qinghaiensis</name>
    <dbReference type="NCBI Taxonomy" id="342944"/>
    <lineage>
        <taxon>Bacteria</taxon>
        <taxon>Bacillati</taxon>
        <taxon>Bacillota</taxon>
        <taxon>Bacilli</taxon>
        <taxon>Bacillales</taxon>
        <taxon>Sporolactobacillaceae</taxon>
        <taxon>Sinobaca</taxon>
    </lineage>
</organism>
<protein>
    <submittedName>
        <fullName evidence="2">PTS system IIA component (Gat family)</fullName>
    </submittedName>
</protein>
<feature type="domain" description="PTS EIIA type-2" evidence="1">
    <location>
        <begin position="4"/>
        <end position="151"/>
    </location>
</feature>
<comment type="caution">
    <text evidence="2">The sequence shown here is derived from an EMBL/GenBank/DDBJ whole genome shotgun (WGS) entry which is preliminary data.</text>
</comment>
<sequence length="157" mass="17590">MTKLFFDESVILMEVNGETKEAVLEEMGNNLIQKGLVKDSFVKAVIAREKEFATGLPTAGVAVAIPHTDVEHVNTKTISVGILKKPVAFGIMGEEEETVNVELVFMLAMDETHSQLALLQKLMEIFQNEETLKYLMKETDATRIKETIEQQIDFTTL</sequence>
<dbReference type="CDD" id="cd00211">
    <property type="entry name" value="PTS_IIA_fru"/>
    <property type="match status" value="1"/>
</dbReference>
<dbReference type="Proteomes" id="UP000285120">
    <property type="component" value="Unassembled WGS sequence"/>
</dbReference>
<dbReference type="InterPro" id="IPR016152">
    <property type="entry name" value="PTrfase/Anion_transptr"/>
</dbReference>
<dbReference type="RefSeq" id="WP_120194275.1">
    <property type="nucleotide sequence ID" value="NZ_RAPK01000011.1"/>
</dbReference>
<dbReference type="InterPro" id="IPR051541">
    <property type="entry name" value="PTS_SugarTrans_NitroReg"/>
</dbReference>
<reference evidence="2 3" key="1">
    <citation type="submission" date="2018-09" db="EMBL/GenBank/DDBJ databases">
        <title>Genomic Encyclopedia of Archaeal and Bacterial Type Strains, Phase II (KMG-II): from individual species to whole genera.</title>
        <authorList>
            <person name="Goeker M."/>
        </authorList>
    </citation>
    <scope>NUCLEOTIDE SEQUENCE [LARGE SCALE GENOMIC DNA]</scope>
    <source>
        <strain evidence="2 3">DSM 17008</strain>
    </source>
</reference>
<dbReference type="PROSITE" id="PS51094">
    <property type="entry name" value="PTS_EIIA_TYPE_2"/>
    <property type="match status" value="1"/>
</dbReference>
<keyword evidence="3" id="KW-1185">Reference proteome</keyword>
<dbReference type="PANTHER" id="PTHR47738:SF3">
    <property type="entry name" value="PHOSPHOTRANSFERASE SYSTEM MANNITOL_FRUCTOSE-SPECIFIC IIA DOMAIN CONTAINING PROTEIN"/>
    <property type="match status" value="1"/>
</dbReference>
<dbReference type="InterPro" id="IPR002178">
    <property type="entry name" value="PTS_EIIA_type-2_dom"/>
</dbReference>
<evidence type="ECO:0000313" key="2">
    <source>
        <dbReference type="EMBL" id="RKD69718.1"/>
    </source>
</evidence>
<accession>A0A419UX54</accession>
<dbReference type="Pfam" id="PF00359">
    <property type="entry name" value="PTS_EIIA_2"/>
    <property type="match status" value="1"/>
</dbReference>
<dbReference type="AlphaFoldDB" id="A0A419UX54"/>
<dbReference type="PANTHER" id="PTHR47738">
    <property type="entry name" value="PTS SYSTEM FRUCTOSE-LIKE EIIA COMPONENT-RELATED"/>
    <property type="match status" value="1"/>
</dbReference>
<gene>
    <name evidence="2" type="ORF">ATL39_3145</name>
</gene>
<evidence type="ECO:0000259" key="1">
    <source>
        <dbReference type="PROSITE" id="PS51094"/>
    </source>
</evidence>
<dbReference type="EMBL" id="RAPK01000011">
    <property type="protein sequence ID" value="RKD69718.1"/>
    <property type="molecule type" value="Genomic_DNA"/>
</dbReference>
<dbReference type="SUPFAM" id="SSF55804">
    <property type="entry name" value="Phoshotransferase/anion transport protein"/>
    <property type="match status" value="1"/>
</dbReference>
<name>A0A419UX54_9BACL</name>
<dbReference type="Gene3D" id="3.40.930.10">
    <property type="entry name" value="Mannitol-specific EII, Chain A"/>
    <property type="match status" value="1"/>
</dbReference>
<dbReference type="OrthoDB" id="370976at2"/>
<evidence type="ECO:0000313" key="3">
    <source>
        <dbReference type="Proteomes" id="UP000285120"/>
    </source>
</evidence>